<feature type="domain" description="Carboxymuconolactone decarboxylase-like" evidence="7">
    <location>
        <begin position="97"/>
        <end position="170"/>
    </location>
</feature>
<evidence type="ECO:0000256" key="2">
    <source>
        <dbReference type="ARBA" id="ARBA00022862"/>
    </source>
</evidence>
<evidence type="ECO:0000313" key="8">
    <source>
        <dbReference type="EMBL" id="MFC3675283.1"/>
    </source>
</evidence>
<feature type="disulfide bond" description="Interchain (with AhpC); in linked form" evidence="6">
    <location>
        <position position="135"/>
    </location>
</feature>
<evidence type="ECO:0000313" key="9">
    <source>
        <dbReference type="Proteomes" id="UP001595711"/>
    </source>
</evidence>
<dbReference type="NCBIfam" id="TIGR00777">
    <property type="entry name" value="ahpD"/>
    <property type="match status" value="1"/>
</dbReference>
<accession>A0ABV7VGG8</accession>
<dbReference type="InterPro" id="IPR029032">
    <property type="entry name" value="AhpD-like"/>
</dbReference>
<dbReference type="InterPro" id="IPR003779">
    <property type="entry name" value="CMD-like"/>
</dbReference>
<comment type="similarity">
    <text evidence="6">Belongs to the AhpD family.</text>
</comment>
<evidence type="ECO:0000256" key="6">
    <source>
        <dbReference type="HAMAP-Rule" id="MF_01676"/>
    </source>
</evidence>
<dbReference type="Proteomes" id="UP001595711">
    <property type="component" value="Unassembled WGS sequence"/>
</dbReference>
<keyword evidence="1 6" id="KW-0575">Peroxidase</keyword>
<keyword evidence="9" id="KW-1185">Reference proteome</keyword>
<dbReference type="EC" id="1.11.1.28" evidence="6"/>
<dbReference type="Gene3D" id="1.20.1290.10">
    <property type="entry name" value="AhpD-like"/>
    <property type="match status" value="1"/>
</dbReference>
<dbReference type="PANTHER" id="PTHR33930:SF7">
    <property type="entry name" value="ALKYL HYDROPEROXIDE REDUCTASE AHPD"/>
    <property type="match status" value="1"/>
</dbReference>
<keyword evidence="2 6" id="KW-0049">Antioxidant</keyword>
<reference evidence="9" key="1">
    <citation type="journal article" date="2019" name="Int. J. Syst. Evol. Microbiol.">
        <title>The Global Catalogue of Microorganisms (GCM) 10K type strain sequencing project: providing services to taxonomists for standard genome sequencing and annotation.</title>
        <authorList>
            <consortium name="The Broad Institute Genomics Platform"/>
            <consortium name="The Broad Institute Genome Sequencing Center for Infectious Disease"/>
            <person name="Wu L."/>
            <person name="Ma J."/>
        </authorList>
    </citation>
    <scope>NUCLEOTIDE SEQUENCE [LARGE SCALE GENOMIC DNA]</scope>
    <source>
        <strain evidence="9">KCTC 42182</strain>
    </source>
</reference>
<comment type="catalytic activity">
    <reaction evidence="6">
        <text>N(6)-[(R)-dihydrolipoyl]-L-lysyl-[lipoyl-carrier protein] + a hydroperoxide = N(6)-[(R)-lipoyl]-L-lysyl-[lipoyl-carrier protein] + an alcohol + H2O</text>
        <dbReference type="Rhea" id="RHEA:62636"/>
        <dbReference type="Rhea" id="RHEA-COMP:10502"/>
        <dbReference type="Rhea" id="RHEA-COMP:16355"/>
        <dbReference type="ChEBI" id="CHEBI:15377"/>
        <dbReference type="ChEBI" id="CHEBI:30879"/>
        <dbReference type="ChEBI" id="CHEBI:35924"/>
        <dbReference type="ChEBI" id="CHEBI:83099"/>
        <dbReference type="ChEBI" id="CHEBI:83100"/>
        <dbReference type="EC" id="1.11.1.28"/>
    </reaction>
</comment>
<dbReference type="HAMAP" id="MF_01676">
    <property type="entry name" value="AhpD"/>
    <property type="match status" value="1"/>
</dbReference>
<keyword evidence="4 6" id="KW-1015">Disulfide bond</keyword>
<dbReference type="RefSeq" id="WP_379723557.1">
    <property type="nucleotide sequence ID" value="NZ_JBHRYJ010000001.1"/>
</dbReference>
<dbReference type="EMBL" id="JBHRYJ010000001">
    <property type="protein sequence ID" value="MFC3675283.1"/>
    <property type="molecule type" value="Genomic_DNA"/>
</dbReference>
<dbReference type="NCBIfam" id="TIGR00778">
    <property type="entry name" value="ahpD_dom"/>
    <property type="match status" value="1"/>
</dbReference>
<sequence length="186" mass="19720">MSLESLKTALPEYARDLKLNLGSLATEPGLTEQQRAGCFIAAAYASRNADVIRALYAEFESKLSPEALTAAKAAAAIMGMNNIYYRFVHMMGGASDYKTLPAKLRMNVIGKPGVEKVDFELWSLAVSAVNGCGMCVEAHEHELRKGGLTAEQIQQAVRIAAVVHAVAATIEGEAAMSGSSLAEAAE</sequence>
<gene>
    <name evidence="6" type="primary">ahpD</name>
    <name evidence="8" type="ORF">ACFOOQ_07000</name>
</gene>
<keyword evidence="5 6" id="KW-0676">Redox-active center</keyword>
<keyword evidence="3 6" id="KW-0560">Oxidoreductase</keyword>
<name>A0ABV7VGG8_9PROT</name>
<evidence type="ECO:0000256" key="3">
    <source>
        <dbReference type="ARBA" id="ARBA00023002"/>
    </source>
</evidence>
<comment type="function">
    <text evidence="6">Antioxidant protein with alkyl hydroperoxidase activity. Required for the reduction of the AhpC active site cysteine residues and for the regeneration of the AhpC enzyme activity.</text>
</comment>
<protein>
    <recommendedName>
        <fullName evidence="6">Alkyl hydroperoxide reductase AhpD</fullName>
        <ecNumber evidence="6">1.11.1.28</ecNumber>
    </recommendedName>
    <alternativeName>
        <fullName evidence="6">Alkylhydroperoxidase AhpD</fullName>
    </alternativeName>
</protein>
<dbReference type="InterPro" id="IPR004675">
    <property type="entry name" value="AhpD_core"/>
</dbReference>
<dbReference type="InterPro" id="IPR004674">
    <property type="entry name" value="AhpD"/>
</dbReference>
<feature type="active site" description="Cysteine sulfenic acid (-SOH) intermediate" evidence="6">
    <location>
        <position position="135"/>
    </location>
</feature>
<dbReference type="Pfam" id="PF02627">
    <property type="entry name" value="CMD"/>
    <property type="match status" value="1"/>
</dbReference>
<evidence type="ECO:0000256" key="1">
    <source>
        <dbReference type="ARBA" id="ARBA00022559"/>
    </source>
</evidence>
<feature type="disulfide bond" evidence="6">
    <location>
        <begin position="132"/>
        <end position="135"/>
    </location>
</feature>
<evidence type="ECO:0000256" key="4">
    <source>
        <dbReference type="ARBA" id="ARBA00023157"/>
    </source>
</evidence>
<feature type="active site" description="Proton donor" evidence="6">
    <location>
        <position position="132"/>
    </location>
</feature>
<evidence type="ECO:0000256" key="5">
    <source>
        <dbReference type="ARBA" id="ARBA00023284"/>
    </source>
</evidence>
<organism evidence="8 9">
    <name type="scientific">Ferrovibrio xuzhouensis</name>
    <dbReference type="NCBI Taxonomy" id="1576914"/>
    <lineage>
        <taxon>Bacteria</taxon>
        <taxon>Pseudomonadati</taxon>
        <taxon>Pseudomonadota</taxon>
        <taxon>Alphaproteobacteria</taxon>
        <taxon>Rhodospirillales</taxon>
        <taxon>Rhodospirillaceae</taxon>
        <taxon>Ferrovibrio</taxon>
    </lineage>
</organism>
<evidence type="ECO:0000259" key="7">
    <source>
        <dbReference type="Pfam" id="PF02627"/>
    </source>
</evidence>
<dbReference type="PANTHER" id="PTHR33930">
    <property type="entry name" value="ALKYL HYDROPEROXIDE REDUCTASE AHPD"/>
    <property type="match status" value="1"/>
</dbReference>
<comment type="caution">
    <text evidence="8">The sequence shown here is derived from an EMBL/GenBank/DDBJ whole genome shotgun (WGS) entry which is preliminary data.</text>
</comment>
<proteinExistence type="inferred from homology"/>
<dbReference type="SUPFAM" id="SSF69118">
    <property type="entry name" value="AhpD-like"/>
    <property type="match status" value="1"/>
</dbReference>